<dbReference type="RefSeq" id="WP_347610810.1">
    <property type="nucleotide sequence ID" value="NZ_JBDPZC010000006.1"/>
</dbReference>
<keyword evidence="6 9" id="KW-1133">Transmembrane helix</keyword>
<comment type="subunit">
    <text evidence="9">The complex comprises the extracytoplasmic solute receptor protein and the two transmembrane proteins.</text>
</comment>
<evidence type="ECO:0000259" key="10">
    <source>
        <dbReference type="Pfam" id="PF04290"/>
    </source>
</evidence>
<comment type="function">
    <text evidence="9">Part of the tripartite ATP-independent periplasmic (TRAP) transport system.</text>
</comment>
<comment type="subcellular location">
    <subcellularLocation>
        <location evidence="1 9">Cell inner membrane</location>
        <topology evidence="1 9">Multi-pass membrane protein</topology>
    </subcellularLocation>
</comment>
<keyword evidence="5 9" id="KW-0812">Transmembrane</keyword>
<feature type="transmembrane region" description="Helical" evidence="9">
    <location>
        <begin position="21"/>
        <end position="41"/>
    </location>
</feature>
<comment type="caution">
    <text evidence="11">The sequence shown here is derived from an EMBL/GenBank/DDBJ whole genome shotgun (WGS) entry which is preliminary data.</text>
</comment>
<dbReference type="PANTHER" id="PTHR35011">
    <property type="entry name" value="2,3-DIKETO-L-GULONATE TRAP TRANSPORTER SMALL PERMEASE PROTEIN YIAM"/>
    <property type="match status" value="1"/>
</dbReference>
<dbReference type="InterPro" id="IPR055348">
    <property type="entry name" value="DctQ"/>
</dbReference>
<keyword evidence="2 9" id="KW-0813">Transport</keyword>
<keyword evidence="3" id="KW-1003">Cell membrane</keyword>
<gene>
    <name evidence="11" type="ORF">ABDJ40_14375</name>
</gene>
<evidence type="ECO:0000256" key="1">
    <source>
        <dbReference type="ARBA" id="ARBA00004429"/>
    </source>
</evidence>
<keyword evidence="7 9" id="KW-0472">Membrane</keyword>
<accession>A0ABV0GFW6</accession>
<evidence type="ECO:0000313" key="11">
    <source>
        <dbReference type="EMBL" id="MEO3713947.1"/>
    </source>
</evidence>
<protein>
    <recommendedName>
        <fullName evidence="9">TRAP transporter small permease protein</fullName>
    </recommendedName>
</protein>
<dbReference type="EMBL" id="JBDPZC010000006">
    <property type="protein sequence ID" value="MEO3713947.1"/>
    <property type="molecule type" value="Genomic_DNA"/>
</dbReference>
<feature type="transmembrane region" description="Helical" evidence="9">
    <location>
        <begin position="53"/>
        <end position="70"/>
    </location>
</feature>
<dbReference type="InterPro" id="IPR007387">
    <property type="entry name" value="TRAP_DctQ"/>
</dbReference>
<name>A0ABV0GFW6_9BURK</name>
<organism evidence="11 12">
    <name type="scientific">Roseateles flavus</name>
    <dbReference type="NCBI Taxonomy" id="3149041"/>
    <lineage>
        <taxon>Bacteria</taxon>
        <taxon>Pseudomonadati</taxon>
        <taxon>Pseudomonadota</taxon>
        <taxon>Betaproteobacteria</taxon>
        <taxon>Burkholderiales</taxon>
        <taxon>Sphaerotilaceae</taxon>
        <taxon>Roseateles</taxon>
    </lineage>
</organism>
<evidence type="ECO:0000256" key="2">
    <source>
        <dbReference type="ARBA" id="ARBA00022448"/>
    </source>
</evidence>
<evidence type="ECO:0000256" key="9">
    <source>
        <dbReference type="RuleBase" id="RU369079"/>
    </source>
</evidence>
<dbReference type="Proteomes" id="UP001462640">
    <property type="component" value="Unassembled WGS sequence"/>
</dbReference>
<keyword evidence="12" id="KW-1185">Reference proteome</keyword>
<sequence length="202" mass="22561">MNALIAFAEAIDRLNDRFGVLAEWAVLLSCLISAANAVVRYTLDYSSNSFLEIQWYLFAVCVMLGAAQVLRINEHVRVDLVYSRLSGKGKVMVDLFGITVFLLPVIGYMAWLSWGLFMGKLTTGMRPDDSIASLGFLAYVHKLLVSGEVSSNAGGLIRWPAVLMLPLGFAMVWLQGVAEIIKRIGWLGHRYNMDTHYERPLQ</sequence>
<evidence type="ECO:0000256" key="7">
    <source>
        <dbReference type="ARBA" id="ARBA00023136"/>
    </source>
</evidence>
<dbReference type="PANTHER" id="PTHR35011:SF4">
    <property type="entry name" value="SLL1102 PROTEIN"/>
    <property type="match status" value="1"/>
</dbReference>
<evidence type="ECO:0000313" key="12">
    <source>
        <dbReference type="Proteomes" id="UP001462640"/>
    </source>
</evidence>
<feature type="transmembrane region" description="Helical" evidence="9">
    <location>
        <begin position="91"/>
        <end position="111"/>
    </location>
</feature>
<evidence type="ECO:0000256" key="3">
    <source>
        <dbReference type="ARBA" id="ARBA00022475"/>
    </source>
</evidence>
<proteinExistence type="inferred from homology"/>
<evidence type="ECO:0000256" key="4">
    <source>
        <dbReference type="ARBA" id="ARBA00022519"/>
    </source>
</evidence>
<evidence type="ECO:0000256" key="5">
    <source>
        <dbReference type="ARBA" id="ARBA00022692"/>
    </source>
</evidence>
<keyword evidence="4 9" id="KW-0997">Cell inner membrane</keyword>
<feature type="transmembrane region" description="Helical" evidence="9">
    <location>
        <begin position="156"/>
        <end position="174"/>
    </location>
</feature>
<evidence type="ECO:0000256" key="6">
    <source>
        <dbReference type="ARBA" id="ARBA00022989"/>
    </source>
</evidence>
<reference evidence="11 12" key="1">
    <citation type="submission" date="2024-05" db="EMBL/GenBank/DDBJ databases">
        <title>Roseateles sp. 2.12 16S ribosomal RNA gene Genome sequencing and assembly.</title>
        <authorList>
            <person name="Woo H."/>
        </authorList>
    </citation>
    <scope>NUCLEOTIDE SEQUENCE [LARGE SCALE GENOMIC DNA]</scope>
    <source>
        <strain evidence="11 12">2.12</strain>
    </source>
</reference>
<evidence type="ECO:0000256" key="8">
    <source>
        <dbReference type="ARBA" id="ARBA00038436"/>
    </source>
</evidence>
<dbReference type="Pfam" id="PF04290">
    <property type="entry name" value="DctQ"/>
    <property type="match status" value="1"/>
</dbReference>
<comment type="similarity">
    <text evidence="8 9">Belongs to the TRAP transporter small permease family.</text>
</comment>
<feature type="domain" description="Tripartite ATP-independent periplasmic transporters DctQ component" evidence="10">
    <location>
        <begin position="30"/>
        <end position="183"/>
    </location>
</feature>